<dbReference type="PANTHER" id="PTHR43163">
    <property type="entry name" value="DIPEPTIDE TRANSPORT SYSTEM PERMEASE PROTEIN DPPB-RELATED"/>
    <property type="match status" value="1"/>
</dbReference>
<evidence type="ECO:0000256" key="1">
    <source>
        <dbReference type="ARBA" id="ARBA00004651"/>
    </source>
</evidence>
<dbReference type="Proteomes" id="UP000789359">
    <property type="component" value="Unassembled WGS sequence"/>
</dbReference>
<dbReference type="Pfam" id="PF00528">
    <property type="entry name" value="BPD_transp_1"/>
    <property type="match status" value="1"/>
</dbReference>
<comment type="caution">
    <text evidence="9">The sequence shown here is derived from an EMBL/GenBank/DDBJ whole genome shotgun (WGS) entry which is preliminary data.</text>
</comment>
<evidence type="ECO:0000256" key="3">
    <source>
        <dbReference type="ARBA" id="ARBA00022475"/>
    </source>
</evidence>
<gene>
    <name evidence="9" type="primary">nikB</name>
    <name evidence="9" type="ORF">LMG8286_00619</name>
</gene>
<evidence type="ECO:0000256" key="5">
    <source>
        <dbReference type="ARBA" id="ARBA00022989"/>
    </source>
</evidence>
<dbReference type="PROSITE" id="PS50928">
    <property type="entry name" value="ABC_TM1"/>
    <property type="match status" value="1"/>
</dbReference>
<dbReference type="CDD" id="cd06261">
    <property type="entry name" value="TM_PBP2"/>
    <property type="match status" value="1"/>
</dbReference>
<dbReference type="Gene3D" id="1.10.3720.10">
    <property type="entry name" value="MetI-like"/>
    <property type="match status" value="1"/>
</dbReference>
<dbReference type="EMBL" id="CAJHOE010000001">
    <property type="protein sequence ID" value="CAD7286945.1"/>
    <property type="molecule type" value="Genomic_DNA"/>
</dbReference>
<proteinExistence type="inferred from homology"/>
<protein>
    <submittedName>
        <fullName evidence="9">Nickel transport system permease protein NikB</fullName>
    </submittedName>
</protein>
<organism evidence="9 10">
    <name type="scientific">Campylobacter suis</name>
    <dbReference type="NCBI Taxonomy" id="2790657"/>
    <lineage>
        <taxon>Bacteria</taxon>
        <taxon>Pseudomonadati</taxon>
        <taxon>Campylobacterota</taxon>
        <taxon>Epsilonproteobacteria</taxon>
        <taxon>Campylobacterales</taxon>
        <taxon>Campylobacteraceae</taxon>
        <taxon>Campylobacter</taxon>
    </lineage>
</organism>
<evidence type="ECO:0000256" key="4">
    <source>
        <dbReference type="ARBA" id="ARBA00022692"/>
    </source>
</evidence>
<feature type="domain" description="ABC transmembrane type-1" evidence="8">
    <location>
        <begin position="98"/>
        <end position="299"/>
    </location>
</feature>
<feature type="transmembrane region" description="Helical" evidence="7">
    <location>
        <begin position="9"/>
        <end position="29"/>
    </location>
</feature>
<dbReference type="Pfam" id="PF19300">
    <property type="entry name" value="BPD_transp_1_N"/>
    <property type="match status" value="1"/>
</dbReference>
<reference evidence="9 10" key="1">
    <citation type="submission" date="2020-11" db="EMBL/GenBank/DDBJ databases">
        <authorList>
            <person name="Peeters C."/>
        </authorList>
    </citation>
    <scope>NUCLEOTIDE SEQUENCE [LARGE SCALE GENOMIC DNA]</scope>
    <source>
        <strain evidence="9 10">LMG 8286</strain>
    </source>
</reference>
<keyword evidence="6 7" id="KW-0472">Membrane</keyword>
<evidence type="ECO:0000313" key="9">
    <source>
        <dbReference type="EMBL" id="CAD7286945.1"/>
    </source>
</evidence>
<dbReference type="InterPro" id="IPR035906">
    <property type="entry name" value="MetI-like_sf"/>
</dbReference>
<sequence length="311" mass="34713">MFKFIIKRVILLVPMMFIVSLFIFMILRLNGTDAAMSYLNASGISPTDEALAHARAQLYLDRPILEQYTMWLKDAISLNFGTSYITGRAVIDDVAYYFPATLKLAGLALLFTVGFSIPLGILSALYKDKFIDRAVRMFSFVGVCIPNFWLGFLLILIFAVKFEIFPPFGIGGIEHIILPAITISLMSIAINSCLIRANILEVKEQRHVMYAKVRGISKLTILFRHIFKNASLPIVTALGMHLGELVGGAMIVESVFAYPGIGMYAVEAIINNDYPVIQCFILLMAFSFIIANIIIDVIYAYIDPRIRMGIA</sequence>
<evidence type="ECO:0000256" key="2">
    <source>
        <dbReference type="ARBA" id="ARBA00022448"/>
    </source>
</evidence>
<feature type="transmembrane region" description="Helical" evidence="7">
    <location>
        <begin position="176"/>
        <end position="200"/>
    </location>
</feature>
<comment type="subcellular location">
    <subcellularLocation>
        <location evidence="1 7">Cell membrane</location>
        <topology evidence="1 7">Multi-pass membrane protein</topology>
    </subcellularLocation>
</comment>
<evidence type="ECO:0000313" key="10">
    <source>
        <dbReference type="Proteomes" id="UP000789359"/>
    </source>
</evidence>
<dbReference type="PANTHER" id="PTHR43163:SF6">
    <property type="entry name" value="DIPEPTIDE TRANSPORT SYSTEM PERMEASE PROTEIN DPPB-RELATED"/>
    <property type="match status" value="1"/>
</dbReference>
<evidence type="ECO:0000256" key="7">
    <source>
        <dbReference type="RuleBase" id="RU363032"/>
    </source>
</evidence>
<feature type="transmembrane region" description="Helical" evidence="7">
    <location>
        <begin position="104"/>
        <end position="126"/>
    </location>
</feature>
<dbReference type="InterPro" id="IPR045621">
    <property type="entry name" value="BPD_transp_1_N"/>
</dbReference>
<name>A0ABN7K7T6_9BACT</name>
<comment type="similarity">
    <text evidence="7">Belongs to the binding-protein-dependent transport system permease family.</text>
</comment>
<feature type="transmembrane region" description="Helical" evidence="7">
    <location>
        <begin position="279"/>
        <end position="302"/>
    </location>
</feature>
<keyword evidence="2 7" id="KW-0813">Transport</keyword>
<keyword evidence="4 7" id="KW-0812">Transmembrane</keyword>
<evidence type="ECO:0000259" key="8">
    <source>
        <dbReference type="PROSITE" id="PS50928"/>
    </source>
</evidence>
<dbReference type="RefSeq" id="WP_230056395.1">
    <property type="nucleotide sequence ID" value="NZ_CAJHOE010000001.1"/>
</dbReference>
<accession>A0ABN7K7T6</accession>
<feature type="transmembrane region" description="Helical" evidence="7">
    <location>
        <begin position="138"/>
        <end position="160"/>
    </location>
</feature>
<dbReference type="SUPFAM" id="SSF161098">
    <property type="entry name" value="MetI-like"/>
    <property type="match status" value="1"/>
</dbReference>
<keyword evidence="10" id="KW-1185">Reference proteome</keyword>
<evidence type="ECO:0000256" key="6">
    <source>
        <dbReference type="ARBA" id="ARBA00023136"/>
    </source>
</evidence>
<keyword evidence="5 7" id="KW-1133">Transmembrane helix</keyword>
<dbReference type="InterPro" id="IPR000515">
    <property type="entry name" value="MetI-like"/>
</dbReference>
<keyword evidence="3" id="KW-1003">Cell membrane</keyword>